<dbReference type="PANTHER" id="PTHR43798">
    <property type="entry name" value="MONOACYLGLYCEROL LIPASE"/>
    <property type="match status" value="1"/>
</dbReference>
<dbReference type="KEGG" id="noy:EXE57_05570"/>
<dbReference type="Proteomes" id="UP000294894">
    <property type="component" value="Chromosome"/>
</dbReference>
<dbReference type="GO" id="GO:0016020">
    <property type="term" value="C:membrane"/>
    <property type="evidence" value="ECO:0007669"/>
    <property type="project" value="TreeGrafter"/>
</dbReference>
<proteinExistence type="predicted"/>
<dbReference type="InterPro" id="IPR000639">
    <property type="entry name" value="Epox_hydrolase-like"/>
</dbReference>
<protein>
    <submittedName>
        <fullName evidence="3">Alpha/beta fold hydrolase</fullName>
    </submittedName>
</protein>
<gene>
    <name evidence="3" type="ORF">EXE57_05570</name>
</gene>
<dbReference type="PRINTS" id="PR00412">
    <property type="entry name" value="EPOXHYDRLASE"/>
</dbReference>
<dbReference type="SUPFAM" id="SSF53474">
    <property type="entry name" value="alpha/beta-Hydrolases"/>
    <property type="match status" value="1"/>
</dbReference>
<reference evidence="3 4" key="1">
    <citation type="submission" date="2019-03" db="EMBL/GenBank/DDBJ databases">
        <title>Three New Species of Nocardioides, Nocardioides euryhalodurans sp. nov., Nocardioides seonyuensis sp. nov. and Nocardioides eburneoflavus sp. nov., Iolated from Soil.</title>
        <authorList>
            <person name="Roh S.G."/>
            <person name="Lee C."/>
            <person name="Kim M.-K."/>
            <person name="Kim S.B."/>
        </authorList>
    </citation>
    <scope>NUCLEOTIDE SEQUENCE [LARGE SCALE GENOMIC DNA]</scope>
    <source>
        <strain evidence="3 4">MMS17-SY117</strain>
    </source>
</reference>
<name>A0A4P7GIK6_9ACTN</name>
<dbReference type="Pfam" id="PF12697">
    <property type="entry name" value="Abhydrolase_6"/>
    <property type="match status" value="1"/>
</dbReference>
<accession>A0A4P7GIK6</accession>
<dbReference type="InterPro" id="IPR000073">
    <property type="entry name" value="AB_hydrolase_1"/>
</dbReference>
<dbReference type="RefSeq" id="WP_135074796.1">
    <property type="nucleotide sequence ID" value="NZ_CP038267.1"/>
</dbReference>
<dbReference type="EMBL" id="CP038267">
    <property type="protein sequence ID" value="QBR91800.1"/>
    <property type="molecule type" value="Genomic_DNA"/>
</dbReference>
<evidence type="ECO:0000313" key="4">
    <source>
        <dbReference type="Proteomes" id="UP000294894"/>
    </source>
</evidence>
<dbReference type="AlphaFoldDB" id="A0A4P7GIK6"/>
<evidence type="ECO:0000256" key="1">
    <source>
        <dbReference type="SAM" id="MobiDB-lite"/>
    </source>
</evidence>
<dbReference type="PRINTS" id="PR00111">
    <property type="entry name" value="ABHYDROLASE"/>
</dbReference>
<dbReference type="InterPro" id="IPR029058">
    <property type="entry name" value="AB_hydrolase_fold"/>
</dbReference>
<feature type="domain" description="AB hydrolase-1" evidence="2">
    <location>
        <begin position="32"/>
        <end position="261"/>
    </location>
</feature>
<dbReference type="Gene3D" id="3.40.50.1820">
    <property type="entry name" value="alpha/beta hydrolase"/>
    <property type="match status" value="1"/>
</dbReference>
<evidence type="ECO:0000259" key="2">
    <source>
        <dbReference type="Pfam" id="PF12697"/>
    </source>
</evidence>
<organism evidence="3 4">
    <name type="scientific">Nocardioides euryhalodurans</name>
    <dbReference type="NCBI Taxonomy" id="2518370"/>
    <lineage>
        <taxon>Bacteria</taxon>
        <taxon>Bacillati</taxon>
        <taxon>Actinomycetota</taxon>
        <taxon>Actinomycetes</taxon>
        <taxon>Propionibacteriales</taxon>
        <taxon>Nocardioidaceae</taxon>
        <taxon>Nocardioides</taxon>
    </lineage>
</organism>
<dbReference type="OrthoDB" id="9812774at2"/>
<feature type="region of interest" description="Disordered" evidence="1">
    <location>
        <begin position="1"/>
        <end position="27"/>
    </location>
</feature>
<keyword evidence="4" id="KW-1185">Reference proteome</keyword>
<dbReference type="PANTHER" id="PTHR43798:SF33">
    <property type="entry name" value="HYDROLASE, PUTATIVE (AFU_ORTHOLOGUE AFUA_2G14860)-RELATED"/>
    <property type="match status" value="1"/>
</dbReference>
<dbReference type="GO" id="GO:0016787">
    <property type="term" value="F:hydrolase activity"/>
    <property type="evidence" value="ECO:0007669"/>
    <property type="project" value="UniProtKB-KW"/>
</dbReference>
<keyword evidence="3" id="KW-0378">Hydrolase</keyword>
<evidence type="ECO:0000313" key="3">
    <source>
        <dbReference type="EMBL" id="QBR91800.1"/>
    </source>
</evidence>
<dbReference type="InterPro" id="IPR050266">
    <property type="entry name" value="AB_hydrolase_sf"/>
</dbReference>
<sequence>MGTMTWRRTRVQGRPAAYGESRPGDGSERPTVLFLHGWALSDHSYRGSLDRLARAGFTVLAPALPGFGGTAGLPPEQVSLGGYADWLVDFLDEAGHSGEATLVGHSFGGAVAIRYAFEQPERVSQLVLVNSIGGATWSADGRLMSDRSLGDWGVHLGAELASARGLTRVLPVIASDAVRHALLRPGTLWRVGRLAREAELGMELEELKRRRLPVAVLWGREDAVIPWACAESLIEALGDPQVVTVPGNHGWLISDPGRFVEVLTNVLSLVDGSDGEVA</sequence>